<dbReference type="GO" id="GO:0000309">
    <property type="term" value="F:nicotinamide-nucleotide adenylyltransferase activity"/>
    <property type="evidence" value="ECO:0007669"/>
    <property type="project" value="UniProtKB-UniRule"/>
</dbReference>
<dbReference type="Gene3D" id="3.40.50.620">
    <property type="entry name" value="HUPs"/>
    <property type="match status" value="1"/>
</dbReference>
<keyword evidence="3 4" id="KW-0548">Nucleotidyltransferase</keyword>
<dbReference type="GO" id="GO:0005524">
    <property type="term" value="F:ATP binding"/>
    <property type="evidence" value="ECO:0007669"/>
    <property type="project" value="UniProtKB-KW"/>
</dbReference>
<dbReference type="AlphaFoldDB" id="A0AAT9GR59"/>
<proteinExistence type="inferred from homology"/>
<dbReference type="SUPFAM" id="SSF52374">
    <property type="entry name" value="Nucleotidylyl transferase"/>
    <property type="match status" value="1"/>
</dbReference>
<protein>
    <recommendedName>
        <fullName evidence="4">Nicotinamide-nucleotide adenylyltransferase</fullName>
        <ecNumber evidence="4">2.7.7.1</ecNumber>
    </recommendedName>
    <alternativeName>
        <fullName evidence="4">NAD(+) diphosphorylase</fullName>
    </alternativeName>
    <alternativeName>
        <fullName evidence="4">NAD(+) pyrophosphorylase</fullName>
    </alternativeName>
    <alternativeName>
        <fullName evidence="4">NMN adenylyltransferase</fullName>
    </alternativeName>
</protein>
<dbReference type="HAMAP" id="MF_00243">
    <property type="entry name" value="NMN_adenylyltr"/>
    <property type="match status" value="1"/>
</dbReference>
<keyword evidence="4" id="KW-0067">ATP-binding</keyword>
<dbReference type="EMBL" id="AP031322">
    <property type="protein sequence ID" value="BFH73337.1"/>
    <property type="molecule type" value="Genomic_DNA"/>
</dbReference>
<dbReference type="NCBIfam" id="NF002243">
    <property type="entry name" value="PRK01153.1"/>
    <property type="match status" value="1"/>
</dbReference>
<comment type="pathway">
    <text evidence="4">Cofactor biosynthesis; NAD(+) biosynthesis; NAD(+) from nicotinamide D-ribonucleotide: step 1/1.</text>
</comment>
<dbReference type="PANTHER" id="PTHR21342:SF0">
    <property type="entry name" value="BIFUNCTIONAL NMN ADENYLYLTRANSFERASE_NUDIX HYDROLASE"/>
    <property type="match status" value="1"/>
</dbReference>
<keyword evidence="2 4" id="KW-0808">Transferase</keyword>
<evidence type="ECO:0000256" key="4">
    <source>
        <dbReference type="HAMAP-Rule" id="MF_00243"/>
    </source>
</evidence>
<keyword evidence="4" id="KW-0520">NAD</keyword>
<evidence type="ECO:0000256" key="3">
    <source>
        <dbReference type="ARBA" id="ARBA00022695"/>
    </source>
</evidence>
<dbReference type="InterPro" id="IPR004821">
    <property type="entry name" value="Cyt_trans-like"/>
</dbReference>
<dbReference type="InterPro" id="IPR014729">
    <property type="entry name" value="Rossmann-like_a/b/a_fold"/>
</dbReference>
<feature type="domain" description="Cytidyltransferase-like" evidence="5">
    <location>
        <begin position="3"/>
        <end position="92"/>
    </location>
</feature>
<keyword evidence="4" id="KW-0547">Nucleotide-binding</keyword>
<sequence>MANPFTAGERIEMIRETLLDENIDISSIYFIPIPDILMNSVWVSHVKSFSPSFDVVFARNPLVIRLFKEAGFEVTIPPAYDREKYNSTLIRRFIIENNEEWKKLVPTKVVEYILKIRGDERLRAIAGIY</sequence>
<evidence type="ECO:0000313" key="6">
    <source>
        <dbReference type="EMBL" id="BFH73337.1"/>
    </source>
</evidence>
<keyword evidence="4" id="KW-0963">Cytoplasm</keyword>
<comment type="catalytic activity">
    <reaction evidence="4">
        <text>beta-nicotinamide D-ribonucleotide + ATP + H(+) = diphosphate + NAD(+)</text>
        <dbReference type="Rhea" id="RHEA:21360"/>
        <dbReference type="ChEBI" id="CHEBI:14649"/>
        <dbReference type="ChEBI" id="CHEBI:15378"/>
        <dbReference type="ChEBI" id="CHEBI:30616"/>
        <dbReference type="ChEBI" id="CHEBI:33019"/>
        <dbReference type="ChEBI" id="CHEBI:57540"/>
        <dbReference type="EC" id="2.7.7.1"/>
    </reaction>
</comment>
<comment type="similarity">
    <text evidence="1 4">Belongs to the archaeal NMN adenylyltransferase family.</text>
</comment>
<comment type="subcellular location">
    <subcellularLocation>
        <location evidence="4">Cytoplasm</location>
    </subcellularLocation>
</comment>
<dbReference type="PANTHER" id="PTHR21342">
    <property type="entry name" value="PHOSPHOPANTETHEINE ADENYLYLTRANSFERASE"/>
    <property type="match status" value="1"/>
</dbReference>
<evidence type="ECO:0000259" key="5">
    <source>
        <dbReference type="Pfam" id="PF01467"/>
    </source>
</evidence>
<dbReference type="Pfam" id="PF01467">
    <property type="entry name" value="CTP_transf_like"/>
    <property type="match status" value="1"/>
</dbReference>
<evidence type="ECO:0000256" key="2">
    <source>
        <dbReference type="ARBA" id="ARBA00022679"/>
    </source>
</evidence>
<dbReference type="InterPro" id="IPR006418">
    <property type="entry name" value="NMN_Atrans_arc"/>
</dbReference>
<keyword evidence="4" id="KW-0662">Pyridine nucleotide biosynthesis</keyword>
<dbReference type="GO" id="GO:0009435">
    <property type="term" value="P:NAD+ biosynthetic process"/>
    <property type="evidence" value="ECO:0007669"/>
    <property type="project" value="UniProtKB-UniRule"/>
</dbReference>
<gene>
    <name evidence="6" type="ORF">SJAV_12810</name>
</gene>
<evidence type="ECO:0000256" key="1">
    <source>
        <dbReference type="ARBA" id="ARBA00010124"/>
    </source>
</evidence>
<dbReference type="KEGG" id="sjv:SJAV_12810"/>
<dbReference type="GO" id="GO:0005737">
    <property type="term" value="C:cytoplasm"/>
    <property type="evidence" value="ECO:0007669"/>
    <property type="project" value="UniProtKB-SubCell"/>
</dbReference>
<dbReference type="EC" id="2.7.7.1" evidence="4"/>
<name>A0AAT9GR59_9CREN</name>
<reference evidence="6" key="1">
    <citation type="submission" date="2024-03" db="EMBL/GenBank/DDBJ databases">
        <title>Complete genome sequence of Sulfurisphaera javensis strain KD-1.</title>
        <authorList>
            <person name="Sakai H."/>
            <person name="Nur N."/>
            <person name="Suwanto A."/>
            <person name="Kurosawa N."/>
        </authorList>
    </citation>
    <scope>NUCLEOTIDE SEQUENCE</scope>
    <source>
        <strain evidence="6">KD-1</strain>
    </source>
</reference>
<organism evidence="6">
    <name type="scientific">Sulfurisphaera javensis</name>
    <dbReference type="NCBI Taxonomy" id="2049879"/>
    <lineage>
        <taxon>Archaea</taxon>
        <taxon>Thermoproteota</taxon>
        <taxon>Thermoprotei</taxon>
        <taxon>Sulfolobales</taxon>
        <taxon>Sulfolobaceae</taxon>
        <taxon>Sulfurisphaera</taxon>
    </lineage>
</organism>
<accession>A0AAT9GR59</accession>